<feature type="region of interest" description="Disordered" evidence="1">
    <location>
        <begin position="1"/>
        <end position="22"/>
    </location>
</feature>
<dbReference type="PANTHER" id="PTHR32161">
    <property type="entry name" value="DPP6 N-TERMINAL DOMAIN-LIKE PROTEIN"/>
    <property type="match status" value="1"/>
</dbReference>
<reference evidence="2 3" key="1">
    <citation type="submission" date="2016-10" db="EMBL/GenBank/DDBJ databases">
        <authorList>
            <person name="de Groot N.N."/>
        </authorList>
    </citation>
    <scope>NUCLEOTIDE SEQUENCE [LARGE SCALE GENOMIC DNA]</scope>
    <source>
        <strain evidence="2 3">CGMCC 4.2023</strain>
    </source>
</reference>
<dbReference type="InterPro" id="IPR011042">
    <property type="entry name" value="6-blade_b-propeller_TolB-like"/>
</dbReference>
<sequence>MESENPEKPENSENPEKRARKGMGRRAFLAAGAATAGAVLLPRPSFAVAAAATGKKGVMLMNRIGPSKSTLYVANADGSNERPLLSGGTAAFDRHANYSFDGKTVHFTSERTGDGNANVYATTLNGSGQGVAVTSVVGGPAVYDSATLSPDKRTLAFSSTRSSDHLSQIWLMDTKTGALTNLSGTAALAGDPTSPDGHFRPVWSPDGQWIAFSSDRNTQWMGHDNGTGWEHTQELSIYVIRPDGTGFRQLATKPGYCLGSPKWSPDGRRIVYYEITVEGTWQAHRPEDIGIAESQIVSVDLATGTDRVEHTSGAHLKVSPQYVTSTEIGYLLKNGADEGLVYVNGSIPNLTRAGVRSPCWSPDGKSVIYEKQDFTNRTLDTPLYSWDTNWDYRFCDVFPILSLQDRLAITEKQTGPAMSDIATMNPDGSDLKVVFDTTTSGLDQTLVAEGLAGAFRPSWSPDGEWLAFGLGGWFQERAVMKAAIWRVRSDGTGAEALTDDSTNAGFPSYSADGTRIVYRVWGEENGLRILDLTTGTTTVLTTESDNLPDWSPDGSLIVFTRKTAATNFDVCTIKPDGTGLSILTSSGANDGHAVWNSDGRILYNTGMYGFREEAALYDNTFQPYGMVMVMNADGSGKTVLTDSQWEDSMPLYLSQAALTGGGQSSSGGQSGGHSGGQSSGGSGGRSGGQGGSGGR</sequence>
<dbReference type="PANTHER" id="PTHR32161:SF8">
    <property type="entry name" value="DPP6 N-TERMINAL DOMAIN-LIKE PROTEIN"/>
    <property type="match status" value="1"/>
</dbReference>
<dbReference type="PROSITE" id="PS51318">
    <property type="entry name" value="TAT"/>
    <property type="match status" value="1"/>
</dbReference>
<dbReference type="AlphaFoldDB" id="A0A1H6DR87"/>
<dbReference type="InterPro" id="IPR011659">
    <property type="entry name" value="WD40"/>
</dbReference>
<name>A0A1H6DR87_9ACTN</name>
<feature type="region of interest" description="Disordered" evidence="1">
    <location>
        <begin position="656"/>
        <end position="695"/>
    </location>
</feature>
<dbReference type="Proteomes" id="UP000236754">
    <property type="component" value="Unassembled WGS sequence"/>
</dbReference>
<keyword evidence="3" id="KW-1185">Reference proteome</keyword>
<organism evidence="2 3">
    <name type="scientific">Actinacidiphila yanglinensis</name>
    <dbReference type="NCBI Taxonomy" id="310779"/>
    <lineage>
        <taxon>Bacteria</taxon>
        <taxon>Bacillati</taxon>
        <taxon>Actinomycetota</taxon>
        <taxon>Actinomycetes</taxon>
        <taxon>Kitasatosporales</taxon>
        <taxon>Streptomycetaceae</taxon>
        <taxon>Actinacidiphila</taxon>
    </lineage>
</organism>
<dbReference type="SUPFAM" id="SSF82171">
    <property type="entry name" value="DPP6 N-terminal domain-like"/>
    <property type="match status" value="1"/>
</dbReference>
<proteinExistence type="predicted"/>
<evidence type="ECO:0000313" key="2">
    <source>
        <dbReference type="EMBL" id="SEG87791.1"/>
    </source>
</evidence>
<dbReference type="Pfam" id="PF07676">
    <property type="entry name" value="PD40"/>
    <property type="match status" value="5"/>
</dbReference>
<feature type="compositionally biased region" description="Basic and acidic residues" evidence="1">
    <location>
        <begin position="1"/>
        <end position="17"/>
    </location>
</feature>
<protein>
    <submittedName>
        <fullName evidence="2">WD40-like Beta Propeller Repeat</fullName>
    </submittedName>
</protein>
<feature type="compositionally biased region" description="Gly residues" evidence="1">
    <location>
        <begin position="659"/>
        <end position="695"/>
    </location>
</feature>
<gene>
    <name evidence="2" type="ORF">SAMN05216223_118169</name>
</gene>
<evidence type="ECO:0000256" key="1">
    <source>
        <dbReference type="SAM" id="MobiDB-lite"/>
    </source>
</evidence>
<dbReference type="InterPro" id="IPR006311">
    <property type="entry name" value="TAT_signal"/>
</dbReference>
<evidence type="ECO:0000313" key="3">
    <source>
        <dbReference type="Proteomes" id="UP000236754"/>
    </source>
</evidence>
<dbReference type="Gene3D" id="2.120.10.30">
    <property type="entry name" value="TolB, C-terminal domain"/>
    <property type="match status" value="4"/>
</dbReference>
<dbReference type="EMBL" id="FNVU01000018">
    <property type="protein sequence ID" value="SEG87791.1"/>
    <property type="molecule type" value="Genomic_DNA"/>
</dbReference>
<dbReference type="RefSeq" id="WP_235032479.1">
    <property type="nucleotide sequence ID" value="NZ_FNVU01000018.1"/>
</dbReference>
<dbReference type="SUPFAM" id="SSF69304">
    <property type="entry name" value="Tricorn protease N-terminal domain"/>
    <property type="match status" value="1"/>
</dbReference>
<accession>A0A1H6DR87</accession>